<feature type="region of interest" description="Disordered" evidence="1">
    <location>
        <begin position="19"/>
        <end position="39"/>
    </location>
</feature>
<evidence type="ECO:0000313" key="2">
    <source>
        <dbReference type="EMBL" id="GMF61870.1"/>
    </source>
</evidence>
<feature type="compositionally biased region" description="Polar residues" evidence="1">
    <location>
        <begin position="24"/>
        <end position="39"/>
    </location>
</feature>
<sequence length="357" mass="39689">MLGLAVIRMKYYAILRRQRPNPPSSKTKILNPPSGNSSIVTTRSQAAAARAASQGAVQATRQDRQASDVVTAIVEVPDENTLATTTNQLVPEAENQFADFAERFLAQTQALAGEHVMLKYQQEGLNQAQQTALMAVQGYAESGLKELATRQLVMTQEFQGELAPIRSSLQQQPALLQKLQTDLGAQMKGEVETGLKDVVAHVQQQIEEQRTRRLGAYPSKDVELLVNKSTSAMETRIETLLHRRINELLTSHLDSHSETFTAENVNVLVHKLVDTSVSDLGNRLKQSLDLHLDQIRQKMQHKLDSNPPLHETFTDDIQQLVAQATTRLFRQAESRLQKASTAARADVNLQFNAKPML</sequence>
<organism evidence="2 3">
    <name type="scientific">Phytophthora fragariaefolia</name>
    <dbReference type="NCBI Taxonomy" id="1490495"/>
    <lineage>
        <taxon>Eukaryota</taxon>
        <taxon>Sar</taxon>
        <taxon>Stramenopiles</taxon>
        <taxon>Oomycota</taxon>
        <taxon>Peronosporomycetes</taxon>
        <taxon>Peronosporales</taxon>
        <taxon>Peronosporaceae</taxon>
        <taxon>Phytophthora</taxon>
    </lineage>
</organism>
<evidence type="ECO:0000313" key="3">
    <source>
        <dbReference type="Proteomes" id="UP001165121"/>
    </source>
</evidence>
<dbReference type="EMBL" id="BSXT01006058">
    <property type="protein sequence ID" value="GMF61870.1"/>
    <property type="molecule type" value="Genomic_DNA"/>
</dbReference>
<reference evidence="2" key="1">
    <citation type="submission" date="2023-04" db="EMBL/GenBank/DDBJ databases">
        <title>Phytophthora fragariaefolia NBRC 109709.</title>
        <authorList>
            <person name="Ichikawa N."/>
            <person name="Sato H."/>
            <person name="Tonouchi N."/>
        </authorList>
    </citation>
    <scope>NUCLEOTIDE SEQUENCE</scope>
    <source>
        <strain evidence="2">NBRC 109709</strain>
    </source>
</reference>
<dbReference type="Proteomes" id="UP001165121">
    <property type="component" value="Unassembled WGS sequence"/>
</dbReference>
<accession>A0A9W7D6R6</accession>
<dbReference type="AlphaFoldDB" id="A0A9W7D6R6"/>
<keyword evidence="3" id="KW-1185">Reference proteome</keyword>
<protein>
    <submittedName>
        <fullName evidence="2">Unnamed protein product</fullName>
    </submittedName>
</protein>
<comment type="caution">
    <text evidence="2">The sequence shown here is derived from an EMBL/GenBank/DDBJ whole genome shotgun (WGS) entry which is preliminary data.</text>
</comment>
<evidence type="ECO:0000256" key="1">
    <source>
        <dbReference type="SAM" id="MobiDB-lite"/>
    </source>
</evidence>
<gene>
    <name evidence="2" type="ORF">Pfra01_002695200</name>
</gene>
<proteinExistence type="predicted"/>
<name>A0A9W7D6R6_9STRA</name>